<dbReference type="GO" id="GO:0006508">
    <property type="term" value="P:proteolysis"/>
    <property type="evidence" value="ECO:0007669"/>
    <property type="project" value="UniProtKB-KW"/>
</dbReference>
<dbReference type="GO" id="GO:0004190">
    <property type="term" value="F:aspartic-type endopeptidase activity"/>
    <property type="evidence" value="ECO:0007669"/>
    <property type="project" value="UniProtKB-KW"/>
</dbReference>
<evidence type="ECO:0000256" key="5">
    <source>
        <dbReference type="PROSITE-ProRule" id="PRU00047"/>
    </source>
</evidence>
<dbReference type="InterPro" id="IPR025724">
    <property type="entry name" value="GAG-pre-integrase_dom"/>
</dbReference>
<evidence type="ECO:0000256" key="6">
    <source>
        <dbReference type="SAM" id="MobiDB-lite"/>
    </source>
</evidence>
<evidence type="ECO:0000259" key="7">
    <source>
        <dbReference type="PROSITE" id="PS50158"/>
    </source>
</evidence>
<keyword evidence="2" id="KW-0479">Metal-binding</keyword>
<proteinExistence type="predicted"/>
<evidence type="ECO:0000313" key="10">
    <source>
        <dbReference type="Proteomes" id="UP001152523"/>
    </source>
</evidence>
<dbReference type="GO" id="GO:0008270">
    <property type="term" value="F:zinc ion binding"/>
    <property type="evidence" value="ECO:0007669"/>
    <property type="project" value="UniProtKB-KW"/>
</dbReference>
<dbReference type="SMART" id="SM00343">
    <property type="entry name" value="ZnF_C2HC"/>
    <property type="match status" value="1"/>
</dbReference>
<dbReference type="PROSITE" id="PS50158">
    <property type="entry name" value="ZF_CCHC"/>
    <property type="match status" value="1"/>
</dbReference>
<organism evidence="9 10">
    <name type="scientific">Cuscuta epithymum</name>
    <dbReference type="NCBI Taxonomy" id="186058"/>
    <lineage>
        <taxon>Eukaryota</taxon>
        <taxon>Viridiplantae</taxon>
        <taxon>Streptophyta</taxon>
        <taxon>Embryophyta</taxon>
        <taxon>Tracheophyta</taxon>
        <taxon>Spermatophyta</taxon>
        <taxon>Magnoliopsida</taxon>
        <taxon>eudicotyledons</taxon>
        <taxon>Gunneridae</taxon>
        <taxon>Pentapetalae</taxon>
        <taxon>asterids</taxon>
        <taxon>lamiids</taxon>
        <taxon>Solanales</taxon>
        <taxon>Convolvulaceae</taxon>
        <taxon>Cuscuteae</taxon>
        <taxon>Cuscuta</taxon>
        <taxon>Cuscuta subgen. Cuscuta</taxon>
    </lineage>
</organism>
<dbReference type="SUPFAM" id="SSF56672">
    <property type="entry name" value="DNA/RNA polymerases"/>
    <property type="match status" value="1"/>
</dbReference>
<dbReference type="InterPro" id="IPR036875">
    <property type="entry name" value="Znf_CCHC_sf"/>
</dbReference>
<feature type="domain" description="CCHC-type" evidence="7">
    <location>
        <begin position="238"/>
        <end position="252"/>
    </location>
</feature>
<keyword evidence="5" id="KW-0863">Zinc-finger</keyword>
<dbReference type="Gene3D" id="3.30.420.10">
    <property type="entry name" value="Ribonuclease H-like superfamily/Ribonuclease H"/>
    <property type="match status" value="1"/>
</dbReference>
<dbReference type="Pfam" id="PF13976">
    <property type="entry name" value="gag_pre-integrs"/>
    <property type="match status" value="1"/>
</dbReference>
<dbReference type="GO" id="GO:0003676">
    <property type="term" value="F:nucleic acid binding"/>
    <property type="evidence" value="ECO:0007669"/>
    <property type="project" value="InterPro"/>
</dbReference>
<dbReference type="Pfam" id="PF07727">
    <property type="entry name" value="RVT_2"/>
    <property type="match status" value="1"/>
</dbReference>
<dbReference type="Pfam" id="PF22936">
    <property type="entry name" value="Pol_BBD"/>
    <property type="match status" value="1"/>
</dbReference>
<evidence type="ECO:0000313" key="9">
    <source>
        <dbReference type="EMBL" id="CAH9053075.1"/>
    </source>
</evidence>
<evidence type="ECO:0000259" key="8">
    <source>
        <dbReference type="PROSITE" id="PS50994"/>
    </source>
</evidence>
<dbReference type="Gene3D" id="4.10.60.10">
    <property type="entry name" value="Zinc finger, CCHC-type"/>
    <property type="match status" value="1"/>
</dbReference>
<dbReference type="PANTHER" id="PTHR42648:SF28">
    <property type="entry name" value="TRANSPOSON-ENCODED PROTEIN WITH RIBONUCLEASE H-LIKE AND RETROVIRUS ZINC FINGER-LIKE DOMAINS"/>
    <property type="match status" value="1"/>
</dbReference>
<keyword evidence="4" id="KW-0378">Hydrolase</keyword>
<name>A0AAV0BZM0_9ASTE</name>
<keyword evidence="3" id="KW-0064">Aspartyl protease</keyword>
<dbReference type="Pfam" id="PF14223">
    <property type="entry name" value="Retrotran_gag_2"/>
    <property type="match status" value="1"/>
</dbReference>
<evidence type="ECO:0000256" key="4">
    <source>
        <dbReference type="ARBA" id="ARBA00022801"/>
    </source>
</evidence>
<dbReference type="InterPro" id="IPR013103">
    <property type="entry name" value="RVT_2"/>
</dbReference>
<dbReference type="InterPro" id="IPR043502">
    <property type="entry name" value="DNA/RNA_pol_sf"/>
</dbReference>
<dbReference type="Pfam" id="PF25597">
    <property type="entry name" value="SH3_retrovirus"/>
    <property type="match status" value="1"/>
</dbReference>
<dbReference type="InterPro" id="IPR054722">
    <property type="entry name" value="PolX-like_BBD"/>
</dbReference>
<comment type="caution">
    <text evidence="9">The sequence shown here is derived from an EMBL/GenBank/DDBJ whole genome shotgun (WGS) entry which is preliminary data.</text>
</comment>
<dbReference type="SUPFAM" id="SSF57756">
    <property type="entry name" value="Retrovirus zinc finger-like domains"/>
    <property type="match status" value="1"/>
</dbReference>
<dbReference type="InterPro" id="IPR057670">
    <property type="entry name" value="SH3_retrovirus"/>
</dbReference>
<dbReference type="PROSITE" id="PS50994">
    <property type="entry name" value="INTEGRASE"/>
    <property type="match status" value="1"/>
</dbReference>
<dbReference type="CDD" id="cd09272">
    <property type="entry name" value="RNase_HI_RT_Ty1"/>
    <property type="match status" value="1"/>
</dbReference>
<evidence type="ECO:0000256" key="2">
    <source>
        <dbReference type="ARBA" id="ARBA00022723"/>
    </source>
</evidence>
<keyword evidence="5" id="KW-0862">Zinc</keyword>
<evidence type="ECO:0000256" key="3">
    <source>
        <dbReference type="ARBA" id="ARBA00022750"/>
    </source>
</evidence>
<dbReference type="InterPro" id="IPR001584">
    <property type="entry name" value="Integrase_cat-core"/>
</dbReference>
<dbReference type="SUPFAM" id="SSF53098">
    <property type="entry name" value="Ribonuclease H-like"/>
    <property type="match status" value="1"/>
</dbReference>
<reference evidence="9" key="1">
    <citation type="submission" date="2022-07" db="EMBL/GenBank/DDBJ databases">
        <authorList>
            <person name="Macas J."/>
            <person name="Novak P."/>
            <person name="Neumann P."/>
        </authorList>
    </citation>
    <scope>NUCLEOTIDE SEQUENCE</scope>
</reference>
<dbReference type="InterPro" id="IPR036397">
    <property type="entry name" value="RNaseH_sf"/>
</dbReference>
<feature type="region of interest" description="Disordered" evidence="6">
    <location>
        <begin position="184"/>
        <end position="235"/>
    </location>
</feature>
<keyword evidence="10" id="KW-1185">Reference proteome</keyword>
<dbReference type="InterPro" id="IPR001878">
    <property type="entry name" value="Znf_CCHC"/>
</dbReference>
<feature type="compositionally biased region" description="Polar residues" evidence="6">
    <location>
        <begin position="214"/>
        <end position="225"/>
    </location>
</feature>
<dbReference type="GO" id="GO:0015074">
    <property type="term" value="P:DNA integration"/>
    <property type="evidence" value="ECO:0007669"/>
    <property type="project" value="InterPro"/>
</dbReference>
<feature type="domain" description="Integrase catalytic" evidence="8">
    <location>
        <begin position="468"/>
        <end position="642"/>
    </location>
</feature>
<dbReference type="Proteomes" id="UP001152523">
    <property type="component" value="Unassembled WGS sequence"/>
</dbReference>
<accession>A0AAV0BZM0</accession>
<gene>
    <name evidence="9" type="ORF">CEPIT_LOCUS465</name>
</gene>
<evidence type="ECO:0000256" key="1">
    <source>
        <dbReference type="ARBA" id="ARBA00022670"/>
    </source>
</evidence>
<dbReference type="EMBL" id="CAMAPF010000005">
    <property type="protein sequence ID" value="CAH9053075.1"/>
    <property type="molecule type" value="Genomic_DNA"/>
</dbReference>
<dbReference type="Pfam" id="PF00098">
    <property type="entry name" value="zf-CCHC"/>
    <property type="match status" value="1"/>
</dbReference>
<dbReference type="InterPro" id="IPR012337">
    <property type="entry name" value="RNaseH-like_sf"/>
</dbReference>
<dbReference type="Pfam" id="PF00665">
    <property type="entry name" value="rve"/>
    <property type="match status" value="1"/>
</dbReference>
<dbReference type="InterPro" id="IPR039537">
    <property type="entry name" value="Retrotran_Ty1/copia-like"/>
</dbReference>
<keyword evidence="1" id="KW-0645">Protease</keyword>
<sequence length="1368" mass="154233">MAANQYGMLPFNGKTDFDIWKQKIKCVLIQQKVFRAVTGIFLESEDKAKQIEMNETACSTIYLNLSDSVLRKVGILESAKELWEKLDSLYTDTSLPGKLFLLEKFFRFRLDLTKDIDENLDVFNKLIQNIKQAGDKHIDDYTPIVLLNAIPDSYNDVKSAIKYGRDEISLDIVVNGLRSKELDLKHARGSASQSRDSGEAMFVRGRSKGRSKNSKQNSQGKNASQPGRKRSKSRKRVCYNCGNTGHFIKDCPHPKKTEHASVAVDKCDLGDILMVCDHVNSVRNSLSEHEWLIDSGCTYHMSPFRNLFSTYELCDSGYVSLADNKRCNVLGVGDICLKFSCGSVFTIKNVRHVPDLCHNLLSVAALESSGLQGKWGNGCMKILKNSLVLFKAEKVNNLYVCHAKPFAESVNVVCSDKTSLWHNRLGHMSNKGLDVMRRAGYFGKDSVTSVPFCESCVLGKQHRVSFPPSSYPNQSKCSSVLEYVHADVWGPASVPTHGGRKYFLSIIDDFSRKVWVCLLEHKSDVFVRFREWKTLVENQTGRKVKTLRTDNGLEFCNKEMDKLCVDCGIKRHKTVPYTPQQNGIAERMNRSLLDKVRSMLATSGLLKKFWGEAVTTAAYLVNRSPSVPLGGKCPEAVFTGKPLDLSNLRVFGCAAYAHQQGDKLDPRSKKCVFLGYPEGVKGYRLWDRNQVGFKVVLSRNVVFNETDFPCLTESVSNLESRSDSTPSEVESVPVAASPLSVDPVISDDIVMHDSDSSEHDSPTTSSEVEHLHDTEHDLHDMGAESDFHDNNNLHELHVEPSSDNLNDYQLARDRSRRAIRRTADSMPDYAFIVHDTSMFAFSVFESLELNEPKTYREALGSKESQKWISAMKSEMDSLRVNQTWTLVPRPPNCSVVECKWLFKVKEEPSDVRFKARLVAKGFTQKEGVDYAEIFAPVVKFTTIRMMLVLVAHHDWEMKQMDVTTAFLHGELDKTIYMTQPEGFVDPKRSEHVCLLRKTLYGLKQSPRQWNIKFDKCMISLKFQKSVCDHCLYFKNTSSVPVFLLLYVDDMLIISPSLNAIKDVQKCLCANFAMKDLGDAKRILGINIVRDRSKRTLTLNQISYIEKVLSKFNMLSASPVNVPMASHFVLSKDQSPKTAPEIEKMKSVPYSSAIGSVMYLMVSTRPDIAYAVSCLSRYMSNPGLPHWNALKWLLRYLISTVKHGLIFSKCASGIELIGYVDSNYANDRDNRKSTTSYVFTLCGSCISWKSQLQPIVALSTTESEYVAATEAFKEAIWLKRLVSEIGFLKKGVTIFSDSQSAIQLCKNPVFHDRTKHIDVRFHFIRDIVDAGGVKLCKIPSEFNPADMGTKCLSAEKHLSCKRVLNFDCG</sequence>
<dbReference type="PANTHER" id="PTHR42648">
    <property type="entry name" value="TRANSPOSASE, PUTATIVE-RELATED"/>
    <property type="match status" value="1"/>
</dbReference>
<protein>
    <submittedName>
        <fullName evidence="9">Uncharacterized protein</fullName>
    </submittedName>
</protein>